<dbReference type="InterPro" id="IPR041715">
    <property type="entry name" value="HisRS-like_core"/>
</dbReference>
<evidence type="ECO:0000256" key="14">
    <source>
        <dbReference type="PIRSR" id="PIRSR001549-1"/>
    </source>
</evidence>
<organism evidence="16 17">
    <name type="scientific">Stratiformator vulcanicus</name>
    <dbReference type="NCBI Taxonomy" id="2527980"/>
    <lineage>
        <taxon>Bacteria</taxon>
        <taxon>Pseudomonadati</taxon>
        <taxon>Planctomycetota</taxon>
        <taxon>Planctomycetia</taxon>
        <taxon>Planctomycetales</taxon>
        <taxon>Planctomycetaceae</taxon>
        <taxon>Stratiformator</taxon>
    </lineage>
</organism>
<feature type="domain" description="Aminoacyl-transfer RNA synthetases class-II family profile" evidence="15">
    <location>
        <begin position="24"/>
        <end position="346"/>
    </location>
</feature>
<dbReference type="Gene3D" id="3.40.50.800">
    <property type="entry name" value="Anticodon-binding domain"/>
    <property type="match status" value="1"/>
</dbReference>
<keyword evidence="6 13" id="KW-0436">Ligase</keyword>
<dbReference type="NCBIfam" id="TIGR00442">
    <property type="entry name" value="hisS"/>
    <property type="match status" value="1"/>
</dbReference>
<keyword evidence="17" id="KW-1185">Reference proteome</keyword>
<dbReference type="PANTHER" id="PTHR11476">
    <property type="entry name" value="HISTIDYL-TRNA SYNTHETASE"/>
    <property type="match status" value="1"/>
</dbReference>
<dbReference type="Pfam" id="PF03129">
    <property type="entry name" value="HGTP_anticodon"/>
    <property type="match status" value="1"/>
</dbReference>
<gene>
    <name evidence="13 16" type="primary">hisS</name>
    <name evidence="16" type="ORF">Pan189_22260</name>
</gene>
<comment type="similarity">
    <text evidence="3">Belongs to the class-II aminoacyl-tRNA synthetase family. HisZ subfamily.</text>
</comment>
<evidence type="ECO:0000256" key="12">
    <source>
        <dbReference type="ARBA" id="ARBA00047639"/>
    </source>
</evidence>
<evidence type="ECO:0000256" key="7">
    <source>
        <dbReference type="ARBA" id="ARBA00022741"/>
    </source>
</evidence>
<dbReference type="SUPFAM" id="SSF52954">
    <property type="entry name" value="Class II aaRS ABD-related"/>
    <property type="match status" value="1"/>
</dbReference>
<dbReference type="OrthoDB" id="9800814at2"/>
<proteinExistence type="inferred from homology"/>
<evidence type="ECO:0000256" key="1">
    <source>
        <dbReference type="ARBA" id="ARBA00004496"/>
    </source>
</evidence>
<evidence type="ECO:0000256" key="11">
    <source>
        <dbReference type="ARBA" id="ARBA00025246"/>
    </source>
</evidence>
<dbReference type="InterPro" id="IPR045864">
    <property type="entry name" value="aa-tRNA-synth_II/BPL/LPL"/>
</dbReference>
<comment type="catalytic activity">
    <reaction evidence="12 13">
        <text>tRNA(His) + L-histidine + ATP = L-histidyl-tRNA(His) + AMP + diphosphate + H(+)</text>
        <dbReference type="Rhea" id="RHEA:17313"/>
        <dbReference type="Rhea" id="RHEA-COMP:9665"/>
        <dbReference type="Rhea" id="RHEA-COMP:9689"/>
        <dbReference type="ChEBI" id="CHEBI:15378"/>
        <dbReference type="ChEBI" id="CHEBI:30616"/>
        <dbReference type="ChEBI" id="CHEBI:33019"/>
        <dbReference type="ChEBI" id="CHEBI:57595"/>
        <dbReference type="ChEBI" id="CHEBI:78442"/>
        <dbReference type="ChEBI" id="CHEBI:78527"/>
        <dbReference type="ChEBI" id="CHEBI:456215"/>
        <dbReference type="EC" id="6.1.1.21"/>
    </reaction>
</comment>
<evidence type="ECO:0000256" key="2">
    <source>
        <dbReference type="ARBA" id="ARBA00004667"/>
    </source>
</evidence>
<dbReference type="SUPFAM" id="SSF55681">
    <property type="entry name" value="Class II aaRS and biotin synthetases"/>
    <property type="match status" value="1"/>
</dbReference>
<dbReference type="AlphaFoldDB" id="A0A517R1X1"/>
<dbReference type="HAMAP" id="MF_00127">
    <property type="entry name" value="His_tRNA_synth"/>
    <property type="match status" value="1"/>
</dbReference>
<comment type="pathway">
    <text evidence="2">Amino-acid biosynthesis; L-histidine biosynthesis; L-histidine from 5-phospho-alpha-D-ribose 1-diphosphate: step 1/9.</text>
</comment>
<evidence type="ECO:0000313" key="17">
    <source>
        <dbReference type="Proteomes" id="UP000317318"/>
    </source>
</evidence>
<evidence type="ECO:0000256" key="10">
    <source>
        <dbReference type="ARBA" id="ARBA00023146"/>
    </source>
</evidence>
<keyword evidence="7 13" id="KW-0547">Nucleotide-binding</keyword>
<dbReference type="InterPro" id="IPR006195">
    <property type="entry name" value="aa-tRNA-synth_II"/>
</dbReference>
<sequence>MAKLIPNRTLKGFRDFLPTQAIARERLIDTAKAVYRSYGFAPIDTPALEYAEVLLGKGGVESDKQMFRFEDQGGRDVAMRFDLTIPFARYASLNMNEIGTPFKRYHIGSVWRGESPQRGRYREFTQCDFDTIGTRSTASDVETLLVIHDLLDRLGVENFTIRINNRQVLNGLLEQFDLSDRSAEVLRALDKLPKIGRDAVLEELSERAGVPTAAAEQILASVELEGEPESILAELESMTTASEAGQSGVATLREIFDIVTRSGISAGRVRLDPSIARGLDYYTGTIYETFLDDLPGIGSVCSGGRYDNLAQLFTNQELPGVGASLGVDRLLAAFEELSLIDGRSTPCRVLITQFDRGRLADYVGIARELRSAGIDVELYPDDKAIGKQLKYANRKGFALAILAGADELDAGIRQLKVLKTGTQIEVEAERLVDEIKERLADERSSIGSVEIE</sequence>
<feature type="binding site" evidence="14">
    <location>
        <begin position="82"/>
        <end position="84"/>
    </location>
    <ligand>
        <name>L-histidine</name>
        <dbReference type="ChEBI" id="CHEBI:57595"/>
    </ligand>
</feature>
<feature type="binding site" evidence="14">
    <location>
        <begin position="281"/>
        <end position="282"/>
    </location>
    <ligand>
        <name>L-histidine</name>
        <dbReference type="ChEBI" id="CHEBI:57595"/>
    </ligand>
</feature>
<evidence type="ECO:0000313" key="16">
    <source>
        <dbReference type="EMBL" id="QDT37844.1"/>
    </source>
</evidence>
<protein>
    <recommendedName>
        <fullName evidence="13">Histidine--tRNA ligase</fullName>
        <ecNumber evidence="13">6.1.1.21</ecNumber>
    </recommendedName>
    <alternativeName>
        <fullName evidence="13">Histidyl-tRNA synthetase</fullName>
        <shortName evidence="13">HisRS</shortName>
    </alternativeName>
</protein>
<evidence type="ECO:0000256" key="4">
    <source>
        <dbReference type="ARBA" id="ARBA00011738"/>
    </source>
</evidence>
<dbReference type="PIRSF" id="PIRSF001549">
    <property type="entry name" value="His-tRNA_synth"/>
    <property type="match status" value="1"/>
</dbReference>
<keyword evidence="10 13" id="KW-0030">Aminoacyl-tRNA synthetase</keyword>
<dbReference type="GO" id="GO:0000105">
    <property type="term" value="P:L-histidine biosynthetic process"/>
    <property type="evidence" value="ECO:0007669"/>
    <property type="project" value="UniProtKB-UniPathway"/>
</dbReference>
<evidence type="ECO:0000256" key="6">
    <source>
        <dbReference type="ARBA" id="ARBA00022598"/>
    </source>
</evidence>
<dbReference type="GO" id="GO:0005524">
    <property type="term" value="F:ATP binding"/>
    <property type="evidence" value="ECO:0007669"/>
    <property type="project" value="UniProtKB-UniRule"/>
</dbReference>
<feature type="binding site" evidence="14">
    <location>
        <position position="112"/>
    </location>
    <ligand>
        <name>L-histidine</name>
        <dbReference type="ChEBI" id="CHEBI:57595"/>
    </ligand>
</feature>
<dbReference type="PANTHER" id="PTHR11476:SF7">
    <property type="entry name" value="HISTIDINE--TRNA LIGASE"/>
    <property type="match status" value="1"/>
</dbReference>
<dbReference type="Gene3D" id="3.30.930.10">
    <property type="entry name" value="Bira Bifunctional Protein, Domain 2"/>
    <property type="match status" value="1"/>
</dbReference>
<dbReference type="GO" id="GO:0005737">
    <property type="term" value="C:cytoplasm"/>
    <property type="evidence" value="ECO:0007669"/>
    <property type="project" value="UniProtKB-SubCell"/>
</dbReference>
<dbReference type="PROSITE" id="PS50862">
    <property type="entry name" value="AA_TRNA_LIGASE_II"/>
    <property type="match status" value="1"/>
</dbReference>
<feature type="binding site" evidence="14">
    <location>
        <position position="130"/>
    </location>
    <ligand>
        <name>L-histidine</name>
        <dbReference type="ChEBI" id="CHEBI:57595"/>
    </ligand>
</feature>
<accession>A0A517R1X1</accession>
<dbReference type="EC" id="6.1.1.21" evidence="13"/>
<dbReference type="HAMAP" id="MF_00125">
    <property type="entry name" value="HisZ"/>
    <property type="match status" value="1"/>
</dbReference>
<dbReference type="EMBL" id="CP036268">
    <property type="protein sequence ID" value="QDT37844.1"/>
    <property type="molecule type" value="Genomic_DNA"/>
</dbReference>
<dbReference type="CDD" id="cd00773">
    <property type="entry name" value="HisRS-like_core"/>
    <property type="match status" value="1"/>
</dbReference>
<keyword evidence="5 13" id="KW-0963">Cytoplasm</keyword>
<comment type="subunit">
    <text evidence="4 13">Homodimer.</text>
</comment>
<dbReference type="InterPro" id="IPR004516">
    <property type="entry name" value="HisRS/HisZ"/>
</dbReference>
<keyword evidence="8 13" id="KW-0067">ATP-binding</keyword>
<keyword evidence="9 13" id="KW-0648">Protein biosynthesis</keyword>
<dbReference type="GO" id="GO:0006427">
    <property type="term" value="P:histidyl-tRNA aminoacylation"/>
    <property type="evidence" value="ECO:0007669"/>
    <property type="project" value="UniProtKB-UniRule"/>
</dbReference>
<dbReference type="InterPro" id="IPR004154">
    <property type="entry name" value="Anticodon-bd"/>
</dbReference>
<name>A0A517R1X1_9PLAN</name>
<dbReference type="Proteomes" id="UP000317318">
    <property type="component" value="Chromosome"/>
</dbReference>
<dbReference type="InterPro" id="IPR036621">
    <property type="entry name" value="Anticodon-bd_dom_sf"/>
</dbReference>
<feature type="binding site" evidence="14">
    <location>
        <position position="126"/>
    </location>
    <ligand>
        <name>L-histidine</name>
        <dbReference type="ChEBI" id="CHEBI:57595"/>
    </ligand>
</feature>
<dbReference type="InterPro" id="IPR004517">
    <property type="entry name" value="HisZ"/>
</dbReference>
<comment type="subcellular location">
    <subcellularLocation>
        <location evidence="1 13">Cytoplasm</location>
    </subcellularLocation>
</comment>
<dbReference type="GO" id="GO:0004821">
    <property type="term" value="F:histidine-tRNA ligase activity"/>
    <property type="evidence" value="ECO:0007669"/>
    <property type="project" value="UniProtKB-UniRule"/>
</dbReference>
<evidence type="ECO:0000256" key="8">
    <source>
        <dbReference type="ARBA" id="ARBA00022840"/>
    </source>
</evidence>
<evidence type="ECO:0000256" key="3">
    <source>
        <dbReference type="ARBA" id="ARBA00005539"/>
    </source>
</evidence>
<evidence type="ECO:0000259" key="15">
    <source>
        <dbReference type="PROSITE" id="PS50862"/>
    </source>
</evidence>
<evidence type="ECO:0000256" key="5">
    <source>
        <dbReference type="ARBA" id="ARBA00022490"/>
    </source>
</evidence>
<evidence type="ECO:0000256" key="13">
    <source>
        <dbReference type="HAMAP-Rule" id="MF_00127"/>
    </source>
</evidence>
<reference evidence="16 17" key="1">
    <citation type="submission" date="2019-02" db="EMBL/GenBank/DDBJ databases">
        <title>Deep-cultivation of Planctomycetes and their phenomic and genomic characterization uncovers novel biology.</title>
        <authorList>
            <person name="Wiegand S."/>
            <person name="Jogler M."/>
            <person name="Boedeker C."/>
            <person name="Pinto D."/>
            <person name="Vollmers J."/>
            <person name="Rivas-Marin E."/>
            <person name="Kohn T."/>
            <person name="Peeters S.H."/>
            <person name="Heuer A."/>
            <person name="Rast P."/>
            <person name="Oberbeckmann S."/>
            <person name="Bunk B."/>
            <person name="Jeske O."/>
            <person name="Meyerdierks A."/>
            <person name="Storesund J.E."/>
            <person name="Kallscheuer N."/>
            <person name="Luecker S."/>
            <person name="Lage O.M."/>
            <person name="Pohl T."/>
            <person name="Merkel B.J."/>
            <person name="Hornburger P."/>
            <person name="Mueller R.-W."/>
            <person name="Bruemmer F."/>
            <person name="Labrenz M."/>
            <person name="Spormann A.M."/>
            <person name="Op den Camp H."/>
            <person name="Overmann J."/>
            <person name="Amann R."/>
            <person name="Jetten M.S.M."/>
            <person name="Mascher T."/>
            <person name="Medema M.H."/>
            <person name="Devos D.P."/>
            <person name="Kaster A.-K."/>
            <person name="Ovreas L."/>
            <person name="Rohde M."/>
            <person name="Galperin M.Y."/>
            <person name="Jogler C."/>
        </authorList>
    </citation>
    <scope>NUCLEOTIDE SEQUENCE [LARGE SCALE GENOMIC DNA]</scope>
    <source>
        <strain evidence="16 17">Pan189</strain>
    </source>
</reference>
<dbReference type="Pfam" id="PF13393">
    <property type="entry name" value="tRNA-synt_His"/>
    <property type="match status" value="1"/>
</dbReference>
<dbReference type="InterPro" id="IPR015807">
    <property type="entry name" value="His-tRNA-ligase"/>
</dbReference>
<comment type="function">
    <text evidence="11">Required for the first step of histidine biosynthesis. May allow the feedback regulation of ATP phosphoribosyltransferase activity by histidine.</text>
</comment>
<dbReference type="RefSeq" id="WP_145363928.1">
    <property type="nucleotide sequence ID" value="NZ_CP036268.1"/>
</dbReference>
<dbReference type="KEGG" id="svp:Pan189_22260"/>
<dbReference type="UniPathway" id="UPA00031">
    <property type="reaction ID" value="UER00006"/>
</dbReference>
<evidence type="ECO:0000256" key="9">
    <source>
        <dbReference type="ARBA" id="ARBA00022917"/>
    </source>
</evidence>
<feature type="binding site" evidence="14">
    <location>
        <position position="277"/>
    </location>
    <ligand>
        <name>L-histidine</name>
        <dbReference type="ChEBI" id="CHEBI:57595"/>
    </ligand>
</feature>